<comment type="caution">
    <text evidence="2">The sequence shown here is derived from an EMBL/GenBank/DDBJ whole genome shotgun (WGS) entry which is preliminary data.</text>
</comment>
<dbReference type="Pfam" id="PF00578">
    <property type="entry name" value="AhpC-TSA"/>
    <property type="match status" value="1"/>
</dbReference>
<dbReference type="AlphaFoldDB" id="A0A7X8XY86"/>
<dbReference type="InterPro" id="IPR036249">
    <property type="entry name" value="Thioredoxin-like_sf"/>
</dbReference>
<keyword evidence="3" id="KW-1185">Reference proteome</keyword>
<dbReference type="GO" id="GO:0016491">
    <property type="term" value="F:oxidoreductase activity"/>
    <property type="evidence" value="ECO:0007669"/>
    <property type="project" value="InterPro"/>
</dbReference>
<evidence type="ECO:0000313" key="3">
    <source>
        <dbReference type="Proteomes" id="UP000585050"/>
    </source>
</evidence>
<evidence type="ECO:0000313" key="2">
    <source>
        <dbReference type="EMBL" id="NLR93976.1"/>
    </source>
</evidence>
<organism evidence="2 3">
    <name type="scientific">Flammeovirga agarivorans</name>
    <dbReference type="NCBI Taxonomy" id="2726742"/>
    <lineage>
        <taxon>Bacteria</taxon>
        <taxon>Pseudomonadati</taxon>
        <taxon>Bacteroidota</taxon>
        <taxon>Cytophagia</taxon>
        <taxon>Cytophagales</taxon>
        <taxon>Flammeovirgaceae</taxon>
        <taxon>Flammeovirga</taxon>
    </lineage>
</organism>
<dbReference type="InterPro" id="IPR050553">
    <property type="entry name" value="Thioredoxin_ResA/DsbE_sf"/>
</dbReference>
<dbReference type="Proteomes" id="UP000585050">
    <property type="component" value="Unassembled WGS sequence"/>
</dbReference>
<sequence length="176" mass="20442">MKQTFIKILSIVTVVLTLGCEKQQPMTLQPSKVISLEQQDIPYFNHFDQMSNLLSHRDDTLRVINYWATWCKPCVQELPYFLALDKEFKDKGQKAKVILVSLDMTQKPLENFIKRKNITTQVFWLDDPDANYWVGKVNAQWDGAIPVTQAINKNKSLFHSADFSSLEEIKQFIQSN</sequence>
<dbReference type="RefSeq" id="WP_168884689.1">
    <property type="nucleotide sequence ID" value="NZ_JABAIL010000009.1"/>
</dbReference>
<dbReference type="GO" id="GO:0016209">
    <property type="term" value="F:antioxidant activity"/>
    <property type="evidence" value="ECO:0007669"/>
    <property type="project" value="InterPro"/>
</dbReference>
<dbReference type="Gene3D" id="3.40.30.10">
    <property type="entry name" value="Glutaredoxin"/>
    <property type="match status" value="1"/>
</dbReference>
<dbReference type="InterPro" id="IPR000866">
    <property type="entry name" value="AhpC/TSA"/>
</dbReference>
<dbReference type="PANTHER" id="PTHR42852:SF13">
    <property type="entry name" value="PROTEIN DIPZ"/>
    <property type="match status" value="1"/>
</dbReference>
<dbReference type="InterPro" id="IPR013766">
    <property type="entry name" value="Thioredoxin_domain"/>
</dbReference>
<name>A0A7X8XY86_9BACT</name>
<accession>A0A7X8XY86</accession>
<gene>
    <name evidence="2" type="ORF">HGP29_22435</name>
</gene>
<dbReference type="CDD" id="cd02966">
    <property type="entry name" value="TlpA_like_family"/>
    <property type="match status" value="1"/>
</dbReference>
<dbReference type="EMBL" id="JABAIL010000009">
    <property type="protein sequence ID" value="NLR93976.1"/>
    <property type="molecule type" value="Genomic_DNA"/>
</dbReference>
<dbReference type="SUPFAM" id="SSF52833">
    <property type="entry name" value="Thioredoxin-like"/>
    <property type="match status" value="1"/>
</dbReference>
<protein>
    <submittedName>
        <fullName evidence="2">Redoxin domain-containing protein</fullName>
    </submittedName>
</protein>
<proteinExistence type="predicted"/>
<evidence type="ECO:0000259" key="1">
    <source>
        <dbReference type="PROSITE" id="PS51352"/>
    </source>
</evidence>
<reference evidence="2 3" key="1">
    <citation type="submission" date="2020-04" db="EMBL/GenBank/DDBJ databases">
        <title>Flammeovirga sp. SR4, a novel species isolated from seawater.</title>
        <authorList>
            <person name="Wang X."/>
        </authorList>
    </citation>
    <scope>NUCLEOTIDE SEQUENCE [LARGE SCALE GENOMIC DNA]</scope>
    <source>
        <strain evidence="2 3">SR4</strain>
    </source>
</reference>
<dbReference type="PROSITE" id="PS51352">
    <property type="entry name" value="THIOREDOXIN_2"/>
    <property type="match status" value="1"/>
</dbReference>
<feature type="domain" description="Thioredoxin" evidence="1">
    <location>
        <begin position="25"/>
        <end position="176"/>
    </location>
</feature>
<dbReference type="PANTHER" id="PTHR42852">
    <property type="entry name" value="THIOL:DISULFIDE INTERCHANGE PROTEIN DSBE"/>
    <property type="match status" value="1"/>
</dbReference>
<dbReference type="PROSITE" id="PS51257">
    <property type="entry name" value="PROKAR_LIPOPROTEIN"/>
    <property type="match status" value="1"/>
</dbReference>